<keyword evidence="3" id="KW-1185">Reference proteome</keyword>
<protein>
    <submittedName>
        <fullName evidence="2">Uncharacterized protein</fullName>
    </submittedName>
</protein>
<comment type="caution">
    <text evidence="2">The sequence shown here is derived from an EMBL/GenBank/DDBJ whole genome shotgun (WGS) entry which is preliminary data.</text>
</comment>
<sequence>MRLLPQASGGPRGARGGFVRVPKEGMGRPYGLDERGKRHKVVASGTRVGSRAGDILLAERETNVYRPATRTVAPLAGVPDRAVQLAVDERGTAWNLVEPLTEQPHRVVRQRDGRTLGSKAVPKPYGAGDVAARGGTAVLGRRAVDLRRRRTHLEAPEVVRGNGGPAADAGPPRRSTRAGPRQVSG</sequence>
<dbReference type="Proteomes" id="UP001551189">
    <property type="component" value="Unassembled WGS sequence"/>
</dbReference>
<feature type="compositionally biased region" description="Basic and acidic residues" evidence="1">
    <location>
        <begin position="21"/>
        <end position="32"/>
    </location>
</feature>
<evidence type="ECO:0000256" key="1">
    <source>
        <dbReference type="SAM" id="MobiDB-lite"/>
    </source>
</evidence>
<evidence type="ECO:0000313" key="3">
    <source>
        <dbReference type="Proteomes" id="UP001551189"/>
    </source>
</evidence>
<dbReference type="RefSeq" id="WP_359697129.1">
    <property type="nucleotide sequence ID" value="NZ_JBEYXT010000087.1"/>
</dbReference>
<name>A0ABV3B1F7_9ACTN</name>
<feature type="region of interest" description="Disordered" evidence="1">
    <location>
        <begin position="149"/>
        <end position="185"/>
    </location>
</feature>
<accession>A0ABV3B1F7</accession>
<dbReference type="EMBL" id="JBEYXT010000087">
    <property type="protein sequence ID" value="MEU6803260.1"/>
    <property type="molecule type" value="Genomic_DNA"/>
</dbReference>
<gene>
    <name evidence="2" type="ORF">ABZ931_19930</name>
</gene>
<organism evidence="2 3">
    <name type="scientific">Streptomyces neyagawaensis</name>
    <dbReference type="NCBI Taxonomy" id="42238"/>
    <lineage>
        <taxon>Bacteria</taxon>
        <taxon>Bacillati</taxon>
        <taxon>Actinomycetota</taxon>
        <taxon>Actinomycetes</taxon>
        <taxon>Kitasatosporales</taxon>
        <taxon>Streptomycetaceae</taxon>
        <taxon>Streptomyces</taxon>
    </lineage>
</organism>
<reference evidence="2 3" key="1">
    <citation type="submission" date="2024-06" db="EMBL/GenBank/DDBJ databases">
        <title>The Natural Products Discovery Center: Release of the First 8490 Sequenced Strains for Exploring Actinobacteria Biosynthetic Diversity.</title>
        <authorList>
            <person name="Kalkreuter E."/>
            <person name="Kautsar S.A."/>
            <person name="Yang D."/>
            <person name="Bader C.D."/>
            <person name="Teijaro C.N."/>
            <person name="Fluegel L."/>
            <person name="Davis C.M."/>
            <person name="Simpson J.R."/>
            <person name="Lauterbach L."/>
            <person name="Steele A.D."/>
            <person name="Gui C."/>
            <person name="Meng S."/>
            <person name="Li G."/>
            <person name="Viehrig K."/>
            <person name="Ye F."/>
            <person name="Su P."/>
            <person name="Kiefer A.F."/>
            <person name="Nichols A."/>
            <person name="Cepeda A.J."/>
            <person name="Yan W."/>
            <person name="Fan B."/>
            <person name="Jiang Y."/>
            <person name="Adhikari A."/>
            <person name="Zheng C.-J."/>
            <person name="Schuster L."/>
            <person name="Cowan T.M."/>
            <person name="Smanski M.J."/>
            <person name="Chevrette M.G."/>
            <person name="De Carvalho L.P.S."/>
            <person name="Shen B."/>
        </authorList>
    </citation>
    <scope>NUCLEOTIDE SEQUENCE [LARGE SCALE GENOMIC DNA]</scope>
    <source>
        <strain evidence="2 3">NPDC046851</strain>
    </source>
</reference>
<feature type="region of interest" description="Disordered" evidence="1">
    <location>
        <begin position="1"/>
        <end position="32"/>
    </location>
</feature>
<proteinExistence type="predicted"/>
<evidence type="ECO:0000313" key="2">
    <source>
        <dbReference type="EMBL" id="MEU6803260.1"/>
    </source>
</evidence>